<feature type="domain" description="LITAF" evidence="7">
    <location>
        <begin position="27"/>
        <end position="111"/>
    </location>
</feature>
<comment type="subcellular location">
    <subcellularLocation>
        <location evidence="1">Membrane</location>
        <topology evidence="1">Peripheral membrane protein</topology>
    </subcellularLocation>
</comment>
<dbReference type="EMBL" id="JAQMWT010000309">
    <property type="protein sequence ID" value="KAJ8605845.1"/>
    <property type="molecule type" value="Genomic_DNA"/>
</dbReference>
<keyword evidence="9" id="KW-1185">Reference proteome</keyword>
<dbReference type="InterPro" id="IPR037519">
    <property type="entry name" value="LITAF_fam"/>
</dbReference>
<evidence type="ECO:0000256" key="1">
    <source>
        <dbReference type="ARBA" id="ARBA00004170"/>
    </source>
</evidence>
<sequence>MPVEITVPDDVSPGQKLLIDSQPVAVQQAVPVTTAIVVPSAPFLTTCPHCHQNVSTRVTRKAGLVPWLACLGLACVGCCCGCCLVPLFIPDLQDTSHFCTNCDTFIAKRSPLKAAAAASSSSSS</sequence>
<dbReference type="GO" id="GO:0098574">
    <property type="term" value="C:cytoplasmic side of lysosomal membrane"/>
    <property type="evidence" value="ECO:0007669"/>
    <property type="project" value="TreeGrafter"/>
</dbReference>
<dbReference type="Proteomes" id="UP001230188">
    <property type="component" value="Unassembled WGS sequence"/>
</dbReference>
<evidence type="ECO:0000313" key="8">
    <source>
        <dbReference type="EMBL" id="KAJ8605845.1"/>
    </source>
</evidence>
<dbReference type="PROSITE" id="PS51837">
    <property type="entry name" value="LITAF"/>
    <property type="match status" value="1"/>
</dbReference>
<name>A0AAD7UJD1_9STRA</name>
<keyword evidence="3" id="KW-0479">Metal-binding</keyword>
<dbReference type="PANTHER" id="PTHR23292:SF6">
    <property type="entry name" value="FI16602P1-RELATED"/>
    <property type="match status" value="1"/>
</dbReference>
<dbReference type="GO" id="GO:0005634">
    <property type="term" value="C:nucleus"/>
    <property type="evidence" value="ECO:0007669"/>
    <property type="project" value="TreeGrafter"/>
</dbReference>
<accession>A0AAD7UJD1</accession>
<dbReference type="InterPro" id="IPR006629">
    <property type="entry name" value="LITAF"/>
</dbReference>
<proteinExistence type="inferred from homology"/>
<evidence type="ECO:0000256" key="5">
    <source>
        <dbReference type="ARBA" id="ARBA00023136"/>
    </source>
</evidence>
<protein>
    <recommendedName>
        <fullName evidence="7">LITAF domain-containing protein</fullName>
    </recommendedName>
</protein>
<dbReference type="GO" id="GO:0008270">
    <property type="term" value="F:zinc ion binding"/>
    <property type="evidence" value="ECO:0007669"/>
    <property type="project" value="TreeGrafter"/>
</dbReference>
<dbReference type="GO" id="GO:0098560">
    <property type="term" value="C:cytoplasmic side of late endosome membrane"/>
    <property type="evidence" value="ECO:0007669"/>
    <property type="project" value="TreeGrafter"/>
</dbReference>
<feature type="transmembrane region" description="Helical" evidence="6">
    <location>
        <begin position="64"/>
        <end position="89"/>
    </location>
</feature>
<keyword evidence="6" id="KW-1133">Transmembrane helix</keyword>
<evidence type="ECO:0000256" key="6">
    <source>
        <dbReference type="SAM" id="Phobius"/>
    </source>
</evidence>
<evidence type="ECO:0000256" key="4">
    <source>
        <dbReference type="ARBA" id="ARBA00022833"/>
    </source>
</evidence>
<dbReference type="SMART" id="SM00714">
    <property type="entry name" value="LITAF"/>
    <property type="match status" value="1"/>
</dbReference>
<keyword evidence="4" id="KW-0862">Zinc</keyword>
<evidence type="ECO:0000259" key="7">
    <source>
        <dbReference type="PROSITE" id="PS51837"/>
    </source>
</evidence>
<dbReference type="Pfam" id="PF10601">
    <property type="entry name" value="zf-LITAF-like"/>
    <property type="match status" value="1"/>
</dbReference>
<gene>
    <name evidence="8" type="ORF">CTAYLR_000520</name>
</gene>
<keyword evidence="5 6" id="KW-0472">Membrane</keyword>
<keyword evidence="6" id="KW-0812">Transmembrane</keyword>
<dbReference type="PANTHER" id="PTHR23292">
    <property type="entry name" value="LIPOPOLYSACCHARIDE-INDUCED TUMOR NECROSIS FACTOR-ALPHA FACTOR"/>
    <property type="match status" value="1"/>
</dbReference>
<evidence type="ECO:0000313" key="9">
    <source>
        <dbReference type="Proteomes" id="UP001230188"/>
    </source>
</evidence>
<dbReference type="AlphaFoldDB" id="A0AAD7UJD1"/>
<reference evidence="8" key="1">
    <citation type="submission" date="2023-01" db="EMBL/GenBank/DDBJ databases">
        <title>Metagenome sequencing of chrysophaentin producing Chrysophaeum taylorii.</title>
        <authorList>
            <person name="Davison J."/>
            <person name="Bewley C."/>
        </authorList>
    </citation>
    <scope>NUCLEOTIDE SEQUENCE</scope>
    <source>
        <strain evidence="8">NIES-1699</strain>
    </source>
</reference>
<evidence type="ECO:0000256" key="3">
    <source>
        <dbReference type="ARBA" id="ARBA00022723"/>
    </source>
</evidence>
<evidence type="ECO:0000256" key="2">
    <source>
        <dbReference type="ARBA" id="ARBA00005975"/>
    </source>
</evidence>
<comment type="similarity">
    <text evidence="2">Belongs to the CDIP1/LITAF family.</text>
</comment>
<organism evidence="8 9">
    <name type="scientific">Chrysophaeum taylorii</name>
    <dbReference type="NCBI Taxonomy" id="2483200"/>
    <lineage>
        <taxon>Eukaryota</taxon>
        <taxon>Sar</taxon>
        <taxon>Stramenopiles</taxon>
        <taxon>Ochrophyta</taxon>
        <taxon>Pelagophyceae</taxon>
        <taxon>Pelagomonadales</taxon>
        <taxon>Pelagomonadaceae</taxon>
        <taxon>Chrysophaeum</taxon>
    </lineage>
</organism>
<comment type="caution">
    <text evidence="8">The sequence shown here is derived from an EMBL/GenBank/DDBJ whole genome shotgun (WGS) entry which is preliminary data.</text>
</comment>